<dbReference type="OrthoDB" id="193821at2157"/>
<keyword evidence="2" id="KW-1185">Reference proteome</keyword>
<organism evidence="1 2">
    <name type="scientific">Halobacterium bonnevillei</name>
    <dbReference type="NCBI Taxonomy" id="2692200"/>
    <lineage>
        <taxon>Archaea</taxon>
        <taxon>Methanobacteriati</taxon>
        <taxon>Methanobacteriota</taxon>
        <taxon>Stenosarchaea group</taxon>
        <taxon>Halobacteria</taxon>
        <taxon>Halobacteriales</taxon>
        <taxon>Halobacteriaceae</taxon>
        <taxon>Halobacterium</taxon>
    </lineage>
</organism>
<proteinExistence type="predicted"/>
<dbReference type="AlphaFoldDB" id="A0A6B0SNB5"/>
<evidence type="ECO:0000313" key="2">
    <source>
        <dbReference type="Proteomes" id="UP000471521"/>
    </source>
</evidence>
<dbReference type="Proteomes" id="UP000471521">
    <property type="component" value="Unassembled WGS sequence"/>
</dbReference>
<evidence type="ECO:0000313" key="1">
    <source>
        <dbReference type="EMBL" id="MXR19119.1"/>
    </source>
</evidence>
<reference evidence="1 2" key="1">
    <citation type="submission" date="2019-12" db="EMBL/GenBank/DDBJ databases">
        <title>Isolation and characterization of three novel carbon monoxide-oxidizing members of Halobacteria from salione crusts and soils.</title>
        <authorList>
            <person name="Myers M.R."/>
            <person name="King G.M."/>
        </authorList>
    </citation>
    <scope>NUCLEOTIDE SEQUENCE [LARGE SCALE GENOMIC DNA]</scope>
    <source>
        <strain evidence="1 2">PCN9</strain>
    </source>
</reference>
<dbReference type="RefSeq" id="WP_159524720.1">
    <property type="nucleotide sequence ID" value="NZ_WUUU01000001.1"/>
</dbReference>
<name>A0A6B0SNB5_9EURY</name>
<accession>A0A6B0SNB5</accession>
<dbReference type="EMBL" id="WUUU01000001">
    <property type="protein sequence ID" value="MXR19119.1"/>
    <property type="molecule type" value="Genomic_DNA"/>
</dbReference>
<protein>
    <submittedName>
        <fullName evidence="1">Uncharacterized protein</fullName>
    </submittedName>
</protein>
<gene>
    <name evidence="1" type="ORF">GRX66_00305</name>
</gene>
<sequence>MTRRRIRFVPHSNNGDQWQRIAEVWADQEWRFVGQDTVSDVDHWTRPVQTP</sequence>
<comment type="caution">
    <text evidence="1">The sequence shown here is derived from an EMBL/GenBank/DDBJ whole genome shotgun (WGS) entry which is preliminary data.</text>
</comment>